<protein>
    <submittedName>
        <fullName evidence="1">Uncharacterized protein</fullName>
    </submittedName>
</protein>
<accession>A0A518CYG3</accession>
<evidence type="ECO:0000313" key="1">
    <source>
        <dbReference type="EMBL" id="QDU84246.1"/>
    </source>
</evidence>
<dbReference type="Proteomes" id="UP000319342">
    <property type="component" value="Chromosome"/>
</dbReference>
<sequence length="281" mass="31112">MSILHHSPQPADRRLLAILRVPAQELGCSLPGTYEAVTLRGQALVLIDYALRAPARVVGEPAAPNASPLAALRRGVDRIWPARLGLVQHHLAIRIPVRPSGGDTRTTLWVPRRYTSSRLAASALAPRGHTERARRASFDLRLEGFQLELEVRTEQGRVVFLRGEMGGDLDQSIFQHATMIESLLREWNVGYRHASWCAGLDRPDVTSDRVALHPMHMHAFQSAVLPELFPGIEETIELDCVLRQVSQRPAQARSSRRAYLEELARGGDLDAPPAGAFSVWG</sequence>
<reference evidence="1 2" key="1">
    <citation type="submission" date="2019-02" db="EMBL/GenBank/DDBJ databases">
        <title>Deep-cultivation of Planctomycetes and their phenomic and genomic characterization uncovers novel biology.</title>
        <authorList>
            <person name="Wiegand S."/>
            <person name="Jogler M."/>
            <person name="Boedeker C."/>
            <person name="Pinto D."/>
            <person name="Vollmers J."/>
            <person name="Rivas-Marin E."/>
            <person name="Kohn T."/>
            <person name="Peeters S.H."/>
            <person name="Heuer A."/>
            <person name="Rast P."/>
            <person name="Oberbeckmann S."/>
            <person name="Bunk B."/>
            <person name="Jeske O."/>
            <person name="Meyerdierks A."/>
            <person name="Storesund J.E."/>
            <person name="Kallscheuer N."/>
            <person name="Luecker S."/>
            <person name="Lage O.M."/>
            <person name="Pohl T."/>
            <person name="Merkel B.J."/>
            <person name="Hornburger P."/>
            <person name="Mueller R.-W."/>
            <person name="Bruemmer F."/>
            <person name="Labrenz M."/>
            <person name="Spormann A.M."/>
            <person name="Op den Camp H."/>
            <person name="Overmann J."/>
            <person name="Amann R."/>
            <person name="Jetten M.S.M."/>
            <person name="Mascher T."/>
            <person name="Medema M.H."/>
            <person name="Devos D.P."/>
            <person name="Kaster A.-K."/>
            <person name="Ovreas L."/>
            <person name="Rohde M."/>
            <person name="Galperin M.Y."/>
            <person name="Jogler C."/>
        </authorList>
    </citation>
    <scope>NUCLEOTIDE SEQUENCE [LARGE SCALE GENOMIC DNA]</scope>
    <source>
        <strain evidence="1 2">Pla163</strain>
    </source>
</reference>
<gene>
    <name evidence="1" type="ORF">Pla163_13530</name>
</gene>
<evidence type="ECO:0000313" key="2">
    <source>
        <dbReference type="Proteomes" id="UP000319342"/>
    </source>
</evidence>
<organism evidence="1 2">
    <name type="scientific">Rohdeia mirabilis</name>
    <dbReference type="NCBI Taxonomy" id="2528008"/>
    <lineage>
        <taxon>Bacteria</taxon>
        <taxon>Pseudomonadati</taxon>
        <taxon>Planctomycetota</taxon>
        <taxon>Planctomycetia</taxon>
        <taxon>Planctomycetia incertae sedis</taxon>
        <taxon>Rohdeia</taxon>
    </lineage>
</organism>
<dbReference type="EMBL" id="CP036290">
    <property type="protein sequence ID" value="QDU84246.1"/>
    <property type="molecule type" value="Genomic_DNA"/>
</dbReference>
<name>A0A518CYG3_9BACT</name>
<proteinExistence type="predicted"/>
<dbReference type="AlphaFoldDB" id="A0A518CYG3"/>
<dbReference type="RefSeq" id="WP_145185447.1">
    <property type="nucleotide sequence ID" value="NZ_CP036290.1"/>
</dbReference>
<keyword evidence="2" id="KW-1185">Reference proteome</keyword>